<evidence type="ECO:0000313" key="3">
    <source>
        <dbReference type="Proteomes" id="UP000245890"/>
    </source>
</evidence>
<evidence type="ECO:0000259" key="1">
    <source>
        <dbReference type="Pfam" id="PF09995"/>
    </source>
</evidence>
<evidence type="ECO:0000313" key="2">
    <source>
        <dbReference type="EMBL" id="PVX28194.1"/>
    </source>
</evidence>
<gene>
    <name evidence="2" type="ORF">DD559_01580</name>
</gene>
<keyword evidence="3" id="KW-1185">Reference proteome</keyword>
<feature type="domain" description="ER-bound oxygenase mpaB/mpaB'/Rubber oxygenase catalytic" evidence="1">
    <location>
        <begin position="48"/>
        <end position="278"/>
    </location>
</feature>
<protein>
    <submittedName>
        <fullName evidence="2">DUF2236 domain-containing protein</fullName>
    </submittedName>
</protein>
<dbReference type="InterPro" id="IPR018713">
    <property type="entry name" value="MPAB/Lcp_cat_dom"/>
</dbReference>
<dbReference type="EMBL" id="QENQ01000001">
    <property type="protein sequence ID" value="PVX28194.1"/>
    <property type="molecule type" value="Genomic_DNA"/>
</dbReference>
<sequence>MDLVAFATHSARRAMIGQIRAVFNDAARGETPVVRRPDGLFGPESVVWRVHGDVTTMMVGGVAALLLQMLHPAVLAGVWDHSKFRHDMLGRLRRTARFIALTSYGGRDEAEAAIARVRDIHHHVRGTLPDGTPYRADDPRLLAWVHVTESVSFLDGWIRYAEPAMPRADQDRYFAEFAQVAEALGADPVPRSRADAMALIATMRPALRYDARTHDVARLLLEQPAPNLATKPFQALAFAAAIDLLPDWARQMHGRTTPALAKPALRMGTRGLAETLRWAFR</sequence>
<dbReference type="PANTHER" id="PTHR36151:SF3">
    <property type="entry name" value="ER-BOUND OXYGENASE MPAB_MPAB'_RUBBER OXYGENASE CATALYTIC DOMAIN-CONTAINING PROTEIN"/>
    <property type="match status" value="1"/>
</dbReference>
<proteinExistence type="predicted"/>
<comment type="caution">
    <text evidence="2">The sequence shown here is derived from an EMBL/GenBank/DDBJ whole genome shotgun (WGS) entry which is preliminary data.</text>
</comment>
<dbReference type="Pfam" id="PF09995">
    <property type="entry name" value="MPAB_Lcp_cat"/>
    <property type="match status" value="1"/>
</dbReference>
<dbReference type="PANTHER" id="PTHR36151">
    <property type="entry name" value="BLR2777 PROTEIN"/>
    <property type="match status" value="1"/>
</dbReference>
<name>A0A2U0SA41_9SPHN</name>
<accession>A0A2U0SA41</accession>
<dbReference type="GO" id="GO:0016491">
    <property type="term" value="F:oxidoreductase activity"/>
    <property type="evidence" value="ECO:0007669"/>
    <property type="project" value="InterPro"/>
</dbReference>
<dbReference type="Proteomes" id="UP000245890">
    <property type="component" value="Unassembled WGS sequence"/>
</dbReference>
<organism evidence="2 3">
    <name type="scientific">Sphingomonas pokkalii</name>
    <dbReference type="NCBI Taxonomy" id="2175090"/>
    <lineage>
        <taxon>Bacteria</taxon>
        <taxon>Pseudomonadati</taxon>
        <taxon>Pseudomonadota</taxon>
        <taxon>Alphaproteobacteria</taxon>
        <taxon>Sphingomonadales</taxon>
        <taxon>Sphingomonadaceae</taxon>
        <taxon>Sphingomonas</taxon>
    </lineage>
</organism>
<dbReference type="OrthoDB" id="108890at2"/>
<dbReference type="AlphaFoldDB" id="A0A2U0SA41"/>
<reference evidence="2 3" key="1">
    <citation type="submission" date="2018-05" db="EMBL/GenBank/DDBJ databases">
        <title>Description of Sphingomonas pokkalii sp nov, isolated from the rhizosphere of saline tolerant pokkali rice and its draft genome analysis.</title>
        <authorList>
            <person name="Menon R."/>
            <person name="Kumari S."/>
            <person name="Rameshkumar N."/>
        </authorList>
    </citation>
    <scope>NUCLEOTIDE SEQUENCE [LARGE SCALE GENOMIC DNA]</scope>
    <source>
        <strain evidence="2 3">L3B27</strain>
    </source>
</reference>